<name>A0ABX2MZQ9_9SPHN</name>
<keyword evidence="3" id="KW-0413">Isomerase</keyword>
<dbReference type="Proteomes" id="UP000652427">
    <property type="component" value="Unassembled WGS sequence"/>
</dbReference>
<evidence type="ECO:0000313" key="4">
    <source>
        <dbReference type="Proteomes" id="UP000652427"/>
    </source>
</evidence>
<evidence type="ECO:0000256" key="2">
    <source>
        <dbReference type="ARBA" id="ARBA00022833"/>
    </source>
</evidence>
<proteinExistence type="predicted"/>
<dbReference type="InterPro" id="IPR011051">
    <property type="entry name" value="RmlC_Cupin_sf"/>
</dbReference>
<comment type="caution">
    <text evidence="3">The sequence shown here is derived from an EMBL/GenBank/DDBJ whole genome shotgun (WGS) entry which is preliminary data.</text>
</comment>
<organism evidence="3 4">
    <name type="scientific">Parasphingorhabdus flavimaris</name>
    <dbReference type="NCBI Taxonomy" id="266812"/>
    <lineage>
        <taxon>Bacteria</taxon>
        <taxon>Pseudomonadati</taxon>
        <taxon>Pseudomonadota</taxon>
        <taxon>Alphaproteobacteria</taxon>
        <taxon>Sphingomonadales</taxon>
        <taxon>Sphingomonadaceae</taxon>
        <taxon>Parasphingorhabdus</taxon>
    </lineage>
</organism>
<reference evidence="3 4" key="1">
    <citation type="submission" date="2020-06" db="EMBL/GenBank/DDBJ databases">
        <authorList>
            <person name="Kim S.-J."/>
            <person name="Park S.-J."/>
        </authorList>
    </citation>
    <scope>NUCLEOTIDE SEQUENCE [LARGE SCALE GENOMIC DNA]</scope>
    <source>
        <strain evidence="3 4">SW-151</strain>
    </source>
</reference>
<keyword evidence="4" id="KW-1185">Reference proteome</keyword>
<sequence>MTKYLFTSEKLSIQVHPNDRQARRIGLPHGKEECWYILDAKPGALLGLGLKDTVSATKLKTAAILGEIEPLIDWKPVKKGEFYYIPAGTIHAIGADISIVEVQQNVDITYRIYDYGRPRELHLDEAMAIARLSPYDMKYRQEVPDDQSLCLSSGSPFELFQIVGSDDEIMSKSKASEWQVIPLDGSVTVRGKRIGPGECGICPHLSDIDLAKNKKSLIACTIA</sequence>
<dbReference type="EMBL" id="JABWMH010000001">
    <property type="protein sequence ID" value="NVD26924.1"/>
    <property type="molecule type" value="Genomic_DNA"/>
</dbReference>
<evidence type="ECO:0000313" key="3">
    <source>
        <dbReference type="EMBL" id="NVD26924.1"/>
    </source>
</evidence>
<accession>A0ABX2MZQ9</accession>
<dbReference type="PANTHER" id="PTHR42742:SF3">
    <property type="entry name" value="FRUCTOKINASE"/>
    <property type="match status" value="1"/>
</dbReference>
<dbReference type="Gene3D" id="2.60.120.10">
    <property type="entry name" value="Jelly Rolls"/>
    <property type="match status" value="1"/>
</dbReference>
<gene>
    <name evidence="3" type="ORF">HUO14_03255</name>
</gene>
<dbReference type="InterPro" id="IPR014710">
    <property type="entry name" value="RmlC-like_jellyroll"/>
</dbReference>
<keyword evidence="2" id="KW-0862">Zinc</keyword>
<dbReference type="CDD" id="cd07010">
    <property type="entry name" value="cupin_PMI_type_I_N_bac"/>
    <property type="match status" value="1"/>
</dbReference>
<dbReference type="SUPFAM" id="SSF51182">
    <property type="entry name" value="RmlC-like cupins"/>
    <property type="match status" value="1"/>
</dbReference>
<keyword evidence="1" id="KW-0479">Metal-binding</keyword>
<dbReference type="PANTHER" id="PTHR42742">
    <property type="entry name" value="TRANSCRIPTIONAL REPRESSOR MPRA"/>
    <property type="match status" value="1"/>
</dbReference>
<dbReference type="GO" id="GO:0016853">
    <property type="term" value="F:isomerase activity"/>
    <property type="evidence" value="ECO:0007669"/>
    <property type="project" value="UniProtKB-KW"/>
</dbReference>
<dbReference type="RefSeq" id="WP_176278432.1">
    <property type="nucleotide sequence ID" value="NZ_JABWMH010000001.1"/>
</dbReference>
<protein>
    <submittedName>
        <fullName evidence="3">Class I mannose-6-phosphate isomerase</fullName>
    </submittedName>
</protein>
<dbReference type="InterPro" id="IPR051804">
    <property type="entry name" value="Carb_Metab_Reg_Kinase/Isom"/>
</dbReference>
<evidence type="ECO:0000256" key="1">
    <source>
        <dbReference type="ARBA" id="ARBA00022723"/>
    </source>
</evidence>